<evidence type="ECO:0000313" key="1">
    <source>
        <dbReference type="EMBL" id="KAL3672314.1"/>
    </source>
</evidence>
<organism evidence="1 2">
    <name type="scientific">Phytophthora oleae</name>
    <dbReference type="NCBI Taxonomy" id="2107226"/>
    <lineage>
        <taxon>Eukaryota</taxon>
        <taxon>Sar</taxon>
        <taxon>Stramenopiles</taxon>
        <taxon>Oomycota</taxon>
        <taxon>Peronosporomycetes</taxon>
        <taxon>Peronosporales</taxon>
        <taxon>Peronosporaceae</taxon>
        <taxon>Phytophthora</taxon>
    </lineage>
</organism>
<proteinExistence type="predicted"/>
<evidence type="ECO:0000313" key="2">
    <source>
        <dbReference type="Proteomes" id="UP001632037"/>
    </source>
</evidence>
<accession>A0ABD3G1I4</accession>
<keyword evidence="2" id="KW-1185">Reference proteome</keyword>
<dbReference type="EMBL" id="JBIMZQ010000004">
    <property type="protein sequence ID" value="KAL3672314.1"/>
    <property type="molecule type" value="Genomic_DNA"/>
</dbReference>
<sequence>MTTTTTAPSIVKPSLIGECVVYLGVLNYFFTVDEWTPVVSRIGREIGRLQLRITPCVAVVHRASSMRHVEDEFVPYKCVDVDIPEEQIHEQMDQTLQYRVELRQLSQLAPQRFSHLSLRYTFFRETSTQTPPFRVDPSGDSMSLGLEFRHVVDVNDALVKYVTSSNLTIEILGHMSERMVSKFEKSVKASS</sequence>
<protein>
    <recommendedName>
        <fullName evidence="3">Coenzyme Q-binding protein COQ10 START domain-containing protein</fullName>
    </recommendedName>
</protein>
<evidence type="ECO:0008006" key="3">
    <source>
        <dbReference type="Google" id="ProtNLM"/>
    </source>
</evidence>
<comment type="caution">
    <text evidence="1">The sequence shown here is derived from an EMBL/GenBank/DDBJ whole genome shotgun (WGS) entry which is preliminary data.</text>
</comment>
<gene>
    <name evidence="1" type="ORF">V7S43_003004</name>
</gene>
<dbReference type="Proteomes" id="UP001632037">
    <property type="component" value="Unassembled WGS sequence"/>
</dbReference>
<name>A0ABD3G1I4_9STRA</name>
<dbReference type="AlphaFoldDB" id="A0ABD3G1I4"/>
<reference evidence="1 2" key="1">
    <citation type="submission" date="2024-09" db="EMBL/GenBank/DDBJ databases">
        <title>Genome sequencing and assembly of Phytophthora oleae, isolate VK10A, causative agent of rot of olive drupes.</title>
        <authorList>
            <person name="Conti Taguali S."/>
            <person name="Riolo M."/>
            <person name="La Spada F."/>
            <person name="Cacciola S.O."/>
            <person name="Dionisio G."/>
        </authorList>
    </citation>
    <scope>NUCLEOTIDE SEQUENCE [LARGE SCALE GENOMIC DNA]</scope>
    <source>
        <strain evidence="1 2">VK10A</strain>
    </source>
</reference>